<dbReference type="RefSeq" id="XP_019087459.1">
    <property type="nucleotide sequence ID" value="XM_019231914.1"/>
</dbReference>
<keyword evidence="2" id="KW-1185">Reference proteome</keyword>
<accession>A0ABM1QL21</accession>
<dbReference type="GeneID" id="109127317"/>
<organism evidence="2 3">
    <name type="scientific">Camelina sativa</name>
    <name type="common">False flax</name>
    <name type="synonym">Myagrum sativum</name>
    <dbReference type="NCBI Taxonomy" id="90675"/>
    <lineage>
        <taxon>Eukaryota</taxon>
        <taxon>Viridiplantae</taxon>
        <taxon>Streptophyta</taxon>
        <taxon>Embryophyta</taxon>
        <taxon>Tracheophyta</taxon>
        <taxon>Spermatophyta</taxon>
        <taxon>Magnoliopsida</taxon>
        <taxon>eudicotyledons</taxon>
        <taxon>Gunneridae</taxon>
        <taxon>Pentapetalae</taxon>
        <taxon>rosids</taxon>
        <taxon>malvids</taxon>
        <taxon>Brassicales</taxon>
        <taxon>Brassicaceae</taxon>
        <taxon>Camelineae</taxon>
        <taxon>Camelina</taxon>
    </lineage>
</organism>
<reference evidence="2" key="1">
    <citation type="journal article" date="2014" name="Nat. Commun.">
        <title>The emerging biofuel crop Camelina sativa retains a highly undifferentiated hexaploid genome structure.</title>
        <authorList>
            <person name="Kagale S."/>
            <person name="Koh C."/>
            <person name="Nixon J."/>
            <person name="Bollina V."/>
            <person name="Clarke W.E."/>
            <person name="Tuteja R."/>
            <person name="Spillane C."/>
            <person name="Robinson S.J."/>
            <person name="Links M.G."/>
            <person name="Clarke C."/>
            <person name="Higgins E.E."/>
            <person name="Huebert T."/>
            <person name="Sharpe A.G."/>
            <person name="Parkin I.A."/>
        </authorList>
    </citation>
    <scope>NUCLEOTIDE SEQUENCE [LARGE SCALE GENOMIC DNA]</scope>
    <source>
        <strain evidence="2">cv. DH55</strain>
    </source>
</reference>
<evidence type="ECO:0000313" key="3">
    <source>
        <dbReference type="RefSeq" id="XP_019087459.1"/>
    </source>
</evidence>
<dbReference type="Proteomes" id="UP000694864">
    <property type="component" value="Chromosome 11"/>
</dbReference>
<protein>
    <submittedName>
        <fullName evidence="3">Uncharacterized protein LOC109127317</fullName>
    </submittedName>
</protein>
<evidence type="ECO:0000256" key="1">
    <source>
        <dbReference type="SAM" id="MobiDB-lite"/>
    </source>
</evidence>
<feature type="region of interest" description="Disordered" evidence="1">
    <location>
        <begin position="1"/>
        <end position="38"/>
    </location>
</feature>
<sequence>MNPNGSQGSDGSAAPGRGFGGHRGRGGGGRGDGRGEGRGGGLVLGFGGGIGEGCGGGLGPGFGGGRGVGRGEGASGGGRGYGFGGGCGGVVSMVKDAQGTQVFNMFYRVKMSRKGVKEGRFVETATRLRIVVENSYVEEVVGVEDESGGCKGWYQSMVKDAQGTQVFNMFYRVKMSRKGVKEGRFVETATRLRIVVENSYVEEVVGVEDESGGCKDLKLRGERRKVVETATRLRIVVENSYVEEVVGVEDESGGCKGWYQSMVKDAQGTQVFNMFYRVKMSRKDLKLRGERRKVCGDCDKAKNCGGELIR</sequence>
<reference evidence="3" key="2">
    <citation type="submission" date="2025-08" db="UniProtKB">
        <authorList>
            <consortium name="RefSeq"/>
        </authorList>
    </citation>
    <scope>IDENTIFICATION</scope>
    <source>
        <tissue evidence="3">Leaf</tissue>
    </source>
</reference>
<feature type="compositionally biased region" description="Polar residues" evidence="1">
    <location>
        <begin position="1"/>
        <end position="10"/>
    </location>
</feature>
<name>A0ABM1QL21_CAMSA</name>
<evidence type="ECO:0000313" key="2">
    <source>
        <dbReference type="Proteomes" id="UP000694864"/>
    </source>
</evidence>
<gene>
    <name evidence="3" type="primary">LOC109127317</name>
</gene>
<proteinExistence type="predicted"/>